<evidence type="ECO:0008006" key="8">
    <source>
        <dbReference type="Google" id="ProtNLM"/>
    </source>
</evidence>
<evidence type="ECO:0000259" key="5">
    <source>
        <dbReference type="SMART" id="SM00485"/>
    </source>
</evidence>
<dbReference type="PANTHER" id="PTHR11081:SF75">
    <property type="entry name" value="ENDONUCLEASE, PUTATIVE (AFU_ORTHOLOGUE AFUA_3G13260)-RELATED"/>
    <property type="match status" value="1"/>
</dbReference>
<dbReference type="InterPro" id="IPR006084">
    <property type="entry name" value="XPG/Rad2"/>
</dbReference>
<dbReference type="EMBL" id="KZ084088">
    <property type="protein sequence ID" value="OSD07359.1"/>
    <property type="molecule type" value="Genomic_DNA"/>
</dbReference>
<dbReference type="SMART" id="SM00485">
    <property type="entry name" value="XPGN"/>
    <property type="match status" value="1"/>
</dbReference>
<dbReference type="InterPro" id="IPR006085">
    <property type="entry name" value="XPG_DNA_repair_N"/>
</dbReference>
<evidence type="ECO:0000259" key="4">
    <source>
        <dbReference type="SMART" id="SM00484"/>
    </source>
</evidence>
<gene>
    <name evidence="6" type="ORF">PYCCODRAFT_602836</name>
</gene>
<feature type="compositionally biased region" description="Polar residues" evidence="3">
    <location>
        <begin position="467"/>
        <end position="482"/>
    </location>
</feature>
<dbReference type="STRING" id="1353009.A0A1Y2J1T6"/>
<protein>
    <recommendedName>
        <fullName evidence="8">PIN domain-like protein</fullName>
    </recommendedName>
</protein>
<dbReference type="Pfam" id="PF00752">
    <property type="entry name" value="XPG_N"/>
    <property type="match status" value="1"/>
</dbReference>
<feature type="domain" description="XPG N-terminal" evidence="5">
    <location>
        <begin position="1"/>
        <end position="104"/>
    </location>
</feature>
<feature type="region of interest" description="Disordered" evidence="3">
    <location>
        <begin position="461"/>
        <end position="484"/>
    </location>
</feature>
<reference evidence="6 7" key="1">
    <citation type="journal article" date="2015" name="Biotechnol. Biofuels">
        <title>Enhanced degradation of softwood versus hardwood by the white-rot fungus Pycnoporus coccineus.</title>
        <authorList>
            <person name="Couturier M."/>
            <person name="Navarro D."/>
            <person name="Chevret D."/>
            <person name="Henrissat B."/>
            <person name="Piumi F."/>
            <person name="Ruiz-Duenas F.J."/>
            <person name="Martinez A.T."/>
            <person name="Grigoriev I.V."/>
            <person name="Riley R."/>
            <person name="Lipzen A."/>
            <person name="Berrin J.G."/>
            <person name="Master E.R."/>
            <person name="Rosso M.N."/>
        </authorList>
    </citation>
    <scope>NUCLEOTIDE SEQUENCE [LARGE SCALE GENOMIC DNA]</scope>
    <source>
        <strain evidence="6 7">BRFM310</strain>
    </source>
</reference>
<evidence type="ECO:0000313" key="6">
    <source>
        <dbReference type="EMBL" id="OSD07359.1"/>
    </source>
</evidence>
<evidence type="ECO:0000256" key="1">
    <source>
        <dbReference type="ARBA" id="ARBA00022722"/>
    </source>
</evidence>
<dbReference type="SMART" id="SM00484">
    <property type="entry name" value="XPGI"/>
    <property type="match status" value="1"/>
</dbReference>
<dbReference type="InterPro" id="IPR029060">
    <property type="entry name" value="PIN-like_dom_sf"/>
</dbReference>
<dbReference type="OrthoDB" id="2959108at2759"/>
<dbReference type="Pfam" id="PF00867">
    <property type="entry name" value="XPG_I"/>
    <property type="match status" value="1"/>
</dbReference>
<dbReference type="PRINTS" id="PR00853">
    <property type="entry name" value="XPGRADSUPER"/>
</dbReference>
<sequence>MGIEGLWKLVEGATERHSLKTLAVREGFEGPRSSRLYTVGVDVSIWMRQLQQTFAAGHAQSGENPELRTFFYRLAMLAERPLHIIFVNDGPSKPAIKRGKRVKLAPHWLTEGMRRYVDAFGFAWFDVKAEAELARMNELGVIDAVMTDDSDVLLFGAPAVMRNPSFKRSAADEIELTRASAVRDLGYTRGDLLLYALLVGSDYDQVGLPRCGLRTATGVIKYGIGRTLLAALLASTASEFATFAVGWRARLQQVVRTDPAGLVGRTSPSLAANIPATFPDYDIAKLLACPAVSDPAHYQAIRAPTSLDLARIGELCELYFSWGNHPEIIKTLRTSLWPGECLRMLINEGLERQGVEISLRRLLNVAVLSVSEPPGSGYAHCRVQVSDCGFNAEVARSLRHLRPYRSTARTDETTALTEGSKPLILRLPAVVFERARPCSVNPTYDLDAYLYGRPDRSLSLFDKGKRPSTSGMTQSSTASTMVPSGAEGTYVERYVNMLGHRAEDPSVLDRSFECRAEYQVVLGHQSEDATTLGCCAEDAGPLGRRAEDTAALGRRAEDAAALGRRAEETTALGRRDVAVLGRREGDAAALGRRAEDTTALGRRAEDPTALRRRAEDATALGRRAEDVAVLRRRAEDATALGRRAEDAAALGRRAEDAAALRCRAEDATATAPSRRVTHLSSNSMQEISMIDLTRSPSPVARWTDVLDISNASPSSSDIIDLTADVSDYEDNVCIDLTTDQD</sequence>
<feature type="domain" description="XPG-I" evidence="4">
    <location>
        <begin position="118"/>
        <end position="187"/>
    </location>
</feature>
<dbReference type="SUPFAM" id="SSF88723">
    <property type="entry name" value="PIN domain-like"/>
    <property type="match status" value="1"/>
</dbReference>
<dbReference type="InterPro" id="IPR006086">
    <property type="entry name" value="XPG-I_dom"/>
</dbReference>
<organism evidence="6 7">
    <name type="scientific">Trametes coccinea (strain BRFM310)</name>
    <name type="common">Pycnoporus coccineus</name>
    <dbReference type="NCBI Taxonomy" id="1353009"/>
    <lineage>
        <taxon>Eukaryota</taxon>
        <taxon>Fungi</taxon>
        <taxon>Dikarya</taxon>
        <taxon>Basidiomycota</taxon>
        <taxon>Agaricomycotina</taxon>
        <taxon>Agaricomycetes</taxon>
        <taxon>Polyporales</taxon>
        <taxon>Polyporaceae</taxon>
        <taxon>Trametes</taxon>
    </lineage>
</organism>
<dbReference type="Gene3D" id="3.40.50.1010">
    <property type="entry name" value="5'-nuclease"/>
    <property type="match status" value="2"/>
</dbReference>
<evidence type="ECO:0000313" key="7">
    <source>
        <dbReference type="Proteomes" id="UP000193067"/>
    </source>
</evidence>
<dbReference type="GO" id="GO:0006281">
    <property type="term" value="P:DNA repair"/>
    <property type="evidence" value="ECO:0007669"/>
    <property type="project" value="UniProtKB-ARBA"/>
</dbReference>
<keyword evidence="1" id="KW-0540">Nuclease</keyword>
<name>A0A1Y2J1T6_TRAC3</name>
<proteinExistence type="predicted"/>
<evidence type="ECO:0000256" key="3">
    <source>
        <dbReference type="SAM" id="MobiDB-lite"/>
    </source>
</evidence>
<dbReference type="CDD" id="cd09870">
    <property type="entry name" value="PIN_YEN1"/>
    <property type="match status" value="1"/>
</dbReference>
<keyword evidence="2" id="KW-0378">Hydrolase</keyword>
<evidence type="ECO:0000256" key="2">
    <source>
        <dbReference type="ARBA" id="ARBA00022801"/>
    </source>
</evidence>
<dbReference type="PANTHER" id="PTHR11081">
    <property type="entry name" value="FLAP ENDONUCLEASE FAMILY MEMBER"/>
    <property type="match status" value="1"/>
</dbReference>
<dbReference type="SUPFAM" id="SSF47807">
    <property type="entry name" value="5' to 3' exonuclease, C-terminal subdomain"/>
    <property type="match status" value="1"/>
</dbReference>
<accession>A0A1Y2J1T6</accession>
<dbReference type="AlphaFoldDB" id="A0A1Y2J1T6"/>
<dbReference type="InterPro" id="IPR036279">
    <property type="entry name" value="5-3_exonuclease_C_sf"/>
</dbReference>
<dbReference type="GO" id="GO:0017108">
    <property type="term" value="F:5'-flap endonuclease activity"/>
    <property type="evidence" value="ECO:0007669"/>
    <property type="project" value="TreeGrafter"/>
</dbReference>
<keyword evidence="7" id="KW-1185">Reference proteome</keyword>
<dbReference type="Proteomes" id="UP000193067">
    <property type="component" value="Unassembled WGS sequence"/>
</dbReference>